<evidence type="ECO:0000313" key="4">
    <source>
        <dbReference type="EMBL" id="KPL10808.1"/>
    </source>
</evidence>
<name>A0A0S8JMD9_UNCT6</name>
<dbReference type="Pfam" id="PF08126">
    <property type="entry name" value="Propeptide_C25"/>
    <property type="match status" value="1"/>
</dbReference>
<comment type="caution">
    <text evidence="4">The sequence shown here is derived from an EMBL/GenBank/DDBJ whole genome shotgun (WGS) entry which is preliminary data.</text>
</comment>
<dbReference type="SUPFAM" id="SSF52129">
    <property type="entry name" value="Caspase-like"/>
    <property type="match status" value="1"/>
</dbReference>
<evidence type="ECO:0000256" key="1">
    <source>
        <dbReference type="ARBA" id="ARBA00022729"/>
    </source>
</evidence>
<evidence type="ECO:0000313" key="5">
    <source>
        <dbReference type="Proteomes" id="UP000051035"/>
    </source>
</evidence>
<dbReference type="InterPro" id="IPR012600">
    <property type="entry name" value="Propeptide_C25"/>
</dbReference>
<proteinExistence type="predicted"/>
<dbReference type="EMBL" id="LJVA01000011">
    <property type="protein sequence ID" value="KPL10808.1"/>
    <property type="molecule type" value="Genomic_DNA"/>
</dbReference>
<protein>
    <recommendedName>
        <fullName evidence="6">Gingipain domain-containing protein</fullName>
    </recommendedName>
</protein>
<dbReference type="Gene3D" id="2.60.40.3800">
    <property type="match status" value="1"/>
</dbReference>
<evidence type="ECO:0008006" key="6">
    <source>
        <dbReference type="Google" id="ProtNLM"/>
    </source>
</evidence>
<dbReference type="InterPro" id="IPR001769">
    <property type="entry name" value="Gingipain"/>
</dbReference>
<evidence type="ECO:0000259" key="3">
    <source>
        <dbReference type="Pfam" id="PF08126"/>
    </source>
</evidence>
<dbReference type="Pfam" id="PF01364">
    <property type="entry name" value="Peptidase_C25"/>
    <property type="match status" value="1"/>
</dbReference>
<keyword evidence="1" id="KW-0732">Signal</keyword>
<gene>
    <name evidence="4" type="ORF">AMJ71_01770</name>
</gene>
<dbReference type="AlphaFoldDB" id="A0A0S8JMD9"/>
<feature type="domain" description="Gingipain propeptide" evidence="3">
    <location>
        <begin position="48"/>
        <end position="219"/>
    </location>
</feature>
<dbReference type="InterPro" id="IPR038490">
    <property type="entry name" value="Gingipain_propep_sf"/>
</dbReference>
<dbReference type="Proteomes" id="UP000051035">
    <property type="component" value="Unassembled WGS sequence"/>
</dbReference>
<dbReference type="GO" id="GO:0006508">
    <property type="term" value="P:proteolysis"/>
    <property type="evidence" value="ECO:0007669"/>
    <property type="project" value="InterPro"/>
</dbReference>
<evidence type="ECO:0000259" key="2">
    <source>
        <dbReference type="Pfam" id="PF01364"/>
    </source>
</evidence>
<dbReference type="Gene3D" id="2.60.40.10">
    <property type="entry name" value="Immunoglobulins"/>
    <property type="match status" value="1"/>
</dbReference>
<reference evidence="4 5" key="1">
    <citation type="journal article" date="2015" name="Microbiome">
        <title>Genomic resolution of linkages in carbon, nitrogen, and sulfur cycling among widespread estuary sediment bacteria.</title>
        <authorList>
            <person name="Baker B.J."/>
            <person name="Lazar C.S."/>
            <person name="Teske A.P."/>
            <person name="Dick G.J."/>
        </authorList>
    </citation>
    <scope>NUCLEOTIDE SEQUENCE [LARGE SCALE GENOMIC DNA]</scope>
    <source>
        <strain evidence="4">SM1_40</strain>
    </source>
</reference>
<dbReference type="GO" id="GO:0004197">
    <property type="term" value="F:cysteine-type endopeptidase activity"/>
    <property type="evidence" value="ECO:0007669"/>
    <property type="project" value="InterPro"/>
</dbReference>
<dbReference type="InterPro" id="IPR029030">
    <property type="entry name" value="Caspase-like_dom_sf"/>
</dbReference>
<sequence>MRGSKERMMRALAALLASAIVLSSGPVGIHAAAPRWISFSGAGDAQAPRVEALGTSLEKTVVAVQVPGVWVEDVIAGEGTRFQRLRLPGCGTVLEVGSPELPAVRVTIAVPFGAQPTAKIIEASVQRYPGFRVYPCQEPTIDQEPTVGPDASRSLAINREVYRRDALYPAQWTWLGMSGIWRDLNVVVVEIAPFRFNPVSGNLEVATSMIVEIGHNAQPGTGFVRDGQASVSPAFERLYRGELLNFDALSLERGSLDDPGTQYLFITPPCFETIIEPLVDWHQRRGLRTELLSISTTSPQVIKDEIVERYNNGELDYVLLVGDVNHIPAYYWSGHLSDYWYACVTGAPDLYADLAVGRLSATLGSQLAVQVEKILAYATSPPADDWLTSVLMVAHEAGVETKEYIRTVTLAGSGLTIDTAYGNEPTGTNAAVTAALNEGRNIVNYRGPGSTTAWAGWSYLGESWTNGNVYALTNGDRTPIVFNIAAYTHSIPDTCLGEAWLNHTCGAVASLGASDPPYTAPNFDFDIGLFDAIYNEAIWNIGYVLNYADAEIIPQGFWAQENVKMYFWLGDPATEVWTAVPIALDGSHPGTVPLGPSSFTVSVTSGGTPVEGALVCLWKGTEVHLTDSTDINGQATFSINVGTPGVVYVTATKHDYLPYEGEAVAGDPPVTITLVPDQTVVARGDTLRLIAYVENTTNTAQTFDAWTIVELPNGNPFGPVAGPRQVTLAPYASAQKILEHEVPENAPLGQYTYSGNLGAYPDVVWDEDAFDFDVIAD</sequence>
<accession>A0A0S8JMD9</accession>
<dbReference type="InterPro" id="IPR029031">
    <property type="entry name" value="Gingipain_N_sf"/>
</dbReference>
<dbReference type="InterPro" id="IPR013783">
    <property type="entry name" value="Ig-like_fold"/>
</dbReference>
<dbReference type="Gene3D" id="3.40.50.1460">
    <property type="match status" value="1"/>
</dbReference>
<dbReference type="Gene3D" id="3.40.50.10390">
    <property type="entry name" value="Gingipain r, domain 1"/>
    <property type="match status" value="1"/>
</dbReference>
<organism evidence="4 5">
    <name type="scientific">candidate division TA06 bacterium SM1_40</name>
    <dbReference type="NCBI Taxonomy" id="1703773"/>
    <lineage>
        <taxon>Bacteria</taxon>
        <taxon>Bacteria division TA06</taxon>
    </lineage>
</organism>
<feature type="domain" description="Gingipain" evidence="2">
    <location>
        <begin position="263"/>
        <end position="575"/>
    </location>
</feature>